<dbReference type="InterPro" id="IPR017853">
    <property type="entry name" value="GH"/>
</dbReference>
<dbReference type="Gene3D" id="3.20.20.80">
    <property type="entry name" value="Glycosidases"/>
    <property type="match status" value="1"/>
</dbReference>
<reference evidence="1" key="1">
    <citation type="journal article" date="2023" name="Nat. Commun.">
        <title>Diploid and tetraploid genomes of Acorus and the evolution of monocots.</title>
        <authorList>
            <person name="Ma L."/>
            <person name="Liu K.W."/>
            <person name="Li Z."/>
            <person name="Hsiao Y.Y."/>
            <person name="Qi Y."/>
            <person name="Fu T."/>
            <person name="Tang G.D."/>
            <person name="Zhang D."/>
            <person name="Sun W.H."/>
            <person name="Liu D.K."/>
            <person name="Li Y."/>
            <person name="Chen G.Z."/>
            <person name="Liu X.D."/>
            <person name="Liao X.Y."/>
            <person name="Jiang Y.T."/>
            <person name="Yu X."/>
            <person name="Hao Y."/>
            <person name="Huang J."/>
            <person name="Zhao X.W."/>
            <person name="Ke S."/>
            <person name="Chen Y.Y."/>
            <person name="Wu W.L."/>
            <person name="Hsu J.L."/>
            <person name="Lin Y.F."/>
            <person name="Huang M.D."/>
            <person name="Li C.Y."/>
            <person name="Huang L."/>
            <person name="Wang Z.W."/>
            <person name="Zhao X."/>
            <person name="Zhong W.Y."/>
            <person name="Peng D.H."/>
            <person name="Ahmad S."/>
            <person name="Lan S."/>
            <person name="Zhang J.S."/>
            <person name="Tsai W.C."/>
            <person name="Van de Peer Y."/>
            <person name="Liu Z.J."/>
        </authorList>
    </citation>
    <scope>NUCLEOTIDE SEQUENCE</scope>
    <source>
        <strain evidence="1">SCP</strain>
    </source>
</reference>
<evidence type="ECO:0000313" key="2">
    <source>
        <dbReference type="Proteomes" id="UP001179952"/>
    </source>
</evidence>
<protein>
    <submittedName>
        <fullName evidence="1">Beta-glucosidase 22</fullName>
    </submittedName>
</protein>
<proteinExistence type="predicted"/>
<accession>A0AAV9BYV3</accession>
<organism evidence="1 2">
    <name type="scientific">Acorus gramineus</name>
    <name type="common">Dwarf sweet flag</name>
    <dbReference type="NCBI Taxonomy" id="55184"/>
    <lineage>
        <taxon>Eukaryota</taxon>
        <taxon>Viridiplantae</taxon>
        <taxon>Streptophyta</taxon>
        <taxon>Embryophyta</taxon>
        <taxon>Tracheophyta</taxon>
        <taxon>Spermatophyta</taxon>
        <taxon>Magnoliopsida</taxon>
        <taxon>Liliopsida</taxon>
        <taxon>Acoraceae</taxon>
        <taxon>Acorus</taxon>
    </lineage>
</organism>
<reference evidence="1" key="2">
    <citation type="submission" date="2023-06" db="EMBL/GenBank/DDBJ databases">
        <authorList>
            <person name="Ma L."/>
            <person name="Liu K.-W."/>
            <person name="Li Z."/>
            <person name="Hsiao Y.-Y."/>
            <person name="Qi Y."/>
            <person name="Fu T."/>
            <person name="Tang G."/>
            <person name="Zhang D."/>
            <person name="Sun W.-H."/>
            <person name="Liu D.-K."/>
            <person name="Li Y."/>
            <person name="Chen G.-Z."/>
            <person name="Liu X.-D."/>
            <person name="Liao X.-Y."/>
            <person name="Jiang Y.-T."/>
            <person name="Yu X."/>
            <person name="Hao Y."/>
            <person name="Huang J."/>
            <person name="Zhao X.-W."/>
            <person name="Ke S."/>
            <person name="Chen Y.-Y."/>
            <person name="Wu W.-L."/>
            <person name="Hsu J.-L."/>
            <person name="Lin Y.-F."/>
            <person name="Huang M.-D."/>
            <person name="Li C.-Y."/>
            <person name="Huang L."/>
            <person name="Wang Z.-W."/>
            <person name="Zhao X."/>
            <person name="Zhong W.-Y."/>
            <person name="Peng D.-H."/>
            <person name="Ahmad S."/>
            <person name="Lan S."/>
            <person name="Zhang J.-S."/>
            <person name="Tsai W.-C."/>
            <person name="Van De Peer Y."/>
            <person name="Liu Z.-J."/>
        </authorList>
    </citation>
    <scope>NUCLEOTIDE SEQUENCE</scope>
    <source>
        <strain evidence="1">SCP</strain>
        <tissue evidence="1">Leaves</tissue>
    </source>
</reference>
<sequence length="91" mass="10606">MGGYFLDEEEREKTEEESFDFIGVNYYTSIYVTDDIDPSETALQDYKKDMSVKTTVSRNETPTGEVQEYNPTLFPDDPIGMLKMLEYLKDH</sequence>
<keyword evidence="2" id="KW-1185">Reference proteome</keyword>
<gene>
    <name evidence="1" type="ORF">QJS04_geneDACA019726</name>
</gene>
<name>A0AAV9BYV3_ACOGR</name>
<dbReference type="AlphaFoldDB" id="A0AAV9BYV3"/>
<evidence type="ECO:0000313" key="1">
    <source>
        <dbReference type="EMBL" id="KAK1281371.1"/>
    </source>
</evidence>
<dbReference type="EMBL" id="JAUJYN010000001">
    <property type="protein sequence ID" value="KAK1281371.1"/>
    <property type="molecule type" value="Genomic_DNA"/>
</dbReference>
<dbReference type="Proteomes" id="UP001179952">
    <property type="component" value="Unassembled WGS sequence"/>
</dbReference>
<comment type="caution">
    <text evidence="1">The sequence shown here is derived from an EMBL/GenBank/DDBJ whole genome shotgun (WGS) entry which is preliminary data.</text>
</comment>
<dbReference type="SUPFAM" id="SSF51445">
    <property type="entry name" value="(Trans)glycosidases"/>
    <property type="match status" value="1"/>
</dbReference>